<proteinExistence type="predicted"/>
<dbReference type="AlphaFoldDB" id="A0A6V7QLX1"/>
<evidence type="ECO:0000256" key="1">
    <source>
        <dbReference type="SAM" id="MobiDB-lite"/>
    </source>
</evidence>
<gene>
    <name evidence="2" type="ORF">CB5_LOCUS27443</name>
</gene>
<feature type="compositionally biased region" description="Basic and acidic residues" evidence="1">
    <location>
        <begin position="100"/>
        <end position="123"/>
    </location>
</feature>
<evidence type="ECO:0000313" key="2">
    <source>
        <dbReference type="EMBL" id="CAD1844232.1"/>
    </source>
</evidence>
<feature type="region of interest" description="Disordered" evidence="1">
    <location>
        <begin position="39"/>
        <end position="159"/>
    </location>
</feature>
<organism evidence="2">
    <name type="scientific">Ananas comosus var. bracteatus</name>
    <name type="common">red pineapple</name>
    <dbReference type="NCBI Taxonomy" id="296719"/>
    <lineage>
        <taxon>Eukaryota</taxon>
        <taxon>Viridiplantae</taxon>
        <taxon>Streptophyta</taxon>
        <taxon>Embryophyta</taxon>
        <taxon>Tracheophyta</taxon>
        <taxon>Spermatophyta</taxon>
        <taxon>Magnoliopsida</taxon>
        <taxon>Liliopsida</taxon>
        <taxon>Poales</taxon>
        <taxon>Bromeliaceae</taxon>
        <taxon>Bromelioideae</taxon>
        <taxon>Ananas</taxon>
    </lineage>
</organism>
<reference evidence="2" key="1">
    <citation type="submission" date="2020-07" db="EMBL/GenBank/DDBJ databases">
        <authorList>
            <person name="Lin J."/>
        </authorList>
    </citation>
    <scope>NUCLEOTIDE SEQUENCE</scope>
</reference>
<accession>A0A6V7QLX1</accession>
<feature type="compositionally biased region" description="Polar residues" evidence="1">
    <location>
        <begin position="54"/>
        <end position="67"/>
    </location>
</feature>
<dbReference type="EMBL" id="LR862137">
    <property type="protein sequence ID" value="CAD1844232.1"/>
    <property type="molecule type" value="Genomic_DNA"/>
</dbReference>
<sequence>MASSQTICRKYQVLMSNNMECVKNTCIKWDYKLPTSREAPNQAQNQVGLKFDPPQNSNRKLQASKARTGQFPPRGTGLSPAGTGLSLRTRKPSVRNRSLPARDRSLTARTRSEPVSTARDRLPRRLRSTVHRGTGLSYQGPVSESKTLRTQPKLSRSNF</sequence>
<name>A0A6V7QLX1_ANACO</name>
<protein>
    <submittedName>
        <fullName evidence="2">Uncharacterized protein</fullName>
    </submittedName>
</protein>
<feature type="compositionally biased region" description="Polar residues" evidence="1">
    <location>
        <begin position="136"/>
        <end position="159"/>
    </location>
</feature>